<dbReference type="InterPro" id="IPR036390">
    <property type="entry name" value="WH_DNA-bd_sf"/>
</dbReference>
<dbReference type="PRINTS" id="PR00039">
    <property type="entry name" value="HTHLYSR"/>
</dbReference>
<protein>
    <submittedName>
        <fullName evidence="6">LysR family transcriptional regulator</fullName>
    </submittedName>
</protein>
<dbReference type="CDD" id="cd08435">
    <property type="entry name" value="PBP2_GbpR"/>
    <property type="match status" value="1"/>
</dbReference>
<evidence type="ECO:0000256" key="3">
    <source>
        <dbReference type="ARBA" id="ARBA00023125"/>
    </source>
</evidence>
<dbReference type="PANTHER" id="PTHR30419">
    <property type="entry name" value="HTH-TYPE TRANSCRIPTIONAL REGULATOR YBHD"/>
    <property type="match status" value="1"/>
</dbReference>
<comment type="caution">
    <text evidence="6">The sequence shown here is derived from an EMBL/GenBank/DDBJ whole genome shotgun (WGS) entry which is preliminary data.</text>
</comment>
<organism evidence="6 7">
    <name type="scientific">Plasticicumulans lactativorans</name>
    <dbReference type="NCBI Taxonomy" id="1133106"/>
    <lineage>
        <taxon>Bacteria</taxon>
        <taxon>Pseudomonadati</taxon>
        <taxon>Pseudomonadota</taxon>
        <taxon>Gammaproteobacteria</taxon>
        <taxon>Candidatus Competibacteraceae</taxon>
        <taxon>Plasticicumulans</taxon>
    </lineage>
</organism>
<evidence type="ECO:0000256" key="2">
    <source>
        <dbReference type="ARBA" id="ARBA00023015"/>
    </source>
</evidence>
<dbReference type="Gene3D" id="1.10.10.10">
    <property type="entry name" value="Winged helix-like DNA-binding domain superfamily/Winged helix DNA-binding domain"/>
    <property type="match status" value="1"/>
</dbReference>
<accession>A0A4R2L913</accession>
<dbReference type="SUPFAM" id="SSF46785">
    <property type="entry name" value="Winged helix' DNA-binding domain"/>
    <property type="match status" value="1"/>
</dbReference>
<dbReference type="RefSeq" id="WP_132543261.1">
    <property type="nucleotide sequence ID" value="NZ_SLWY01000013.1"/>
</dbReference>
<sequence>MADAASALYRALLNRLRYRHLALLVALDDLGNLHAAAQVLSITQPAATRMLQEIEDAFGCTLFERLPRGMRATDLGREVLDFARAALTRLERCAGDLALKRRGGYGHLVIGAIMGAAPDLLAGAVTELKMRKPLLNIRILGETSDQLVELLEQQRIDLAIGRFVGPLQHNQFDFEPLGNEHLLLVVRRTHPLATRTPLELAELAQWPWVLQALASPARQVLEGEFERARINTPSNVVECGSIFATLQLVQKSDAIAALPEPVLRDHLQAGLLAALPLTIGAALAPFGVLMRKGEPASGTVAEFLDVLRRAAQAPAGGG</sequence>
<evidence type="ECO:0000313" key="7">
    <source>
        <dbReference type="Proteomes" id="UP000295765"/>
    </source>
</evidence>
<keyword evidence="4" id="KW-0804">Transcription</keyword>
<keyword evidence="3" id="KW-0238">DNA-binding</keyword>
<dbReference type="EMBL" id="SLWY01000013">
    <property type="protein sequence ID" value="TCO80606.1"/>
    <property type="molecule type" value="Genomic_DNA"/>
</dbReference>
<dbReference type="InterPro" id="IPR005119">
    <property type="entry name" value="LysR_subst-bd"/>
</dbReference>
<dbReference type="Pfam" id="PF00126">
    <property type="entry name" value="HTH_1"/>
    <property type="match status" value="1"/>
</dbReference>
<comment type="similarity">
    <text evidence="1">Belongs to the LysR transcriptional regulatory family.</text>
</comment>
<evidence type="ECO:0000256" key="1">
    <source>
        <dbReference type="ARBA" id="ARBA00009437"/>
    </source>
</evidence>
<keyword evidence="7" id="KW-1185">Reference proteome</keyword>
<name>A0A4R2L913_9GAMM</name>
<dbReference type="Pfam" id="PF03466">
    <property type="entry name" value="LysR_substrate"/>
    <property type="match status" value="1"/>
</dbReference>
<dbReference type="GO" id="GO:0003700">
    <property type="term" value="F:DNA-binding transcription factor activity"/>
    <property type="evidence" value="ECO:0007669"/>
    <property type="project" value="InterPro"/>
</dbReference>
<dbReference type="GO" id="GO:0005829">
    <property type="term" value="C:cytosol"/>
    <property type="evidence" value="ECO:0007669"/>
    <property type="project" value="TreeGrafter"/>
</dbReference>
<dbReference type="InterPro" id="IPR037405">
    <property type="entry name" value="GbpR_PBP2"/>
</dbReference>
<dbReference type="InterPro" id="IPR050950">
    <property type="entry name" value="HTH-type_LysR_regulators"/>
</dbReference>
<dbReference type="AlphaFoldDB" id="A0A4R2L913"/>
<gene>
    <name evidence="6" type="ORF">EV699_11384</name>
</gene>
<dbReference type="InterPro" id="IPR036388">
    <property type="entry name" value="WH-like_DNA-bd_sf"/>
</dbReference>
<feature type="domain" description="HTH lysR-type" evidence="5">
    <location>
        <begin position="16"/>
        <end position="73"/>
    </location>
</feature>
<dbReference type="PANTHER" id="PTHR30419:SF8">
    <property type="entry name" value="NITROGEN ASSIMILATION TRANSCRIPTIONAL ACTIVATOR-RELATED"/>
    <property type="match status" value="1"/>
</dbReference>
<reference evidence="6 7" key="1">
    <citation type="submission" date="2019-03" db="EMBL/GenBank/DDBJ databases">
        <title>Genomic Encyclopedia of Type Strains, Phase IV (KMG-IV): sequencing the most valuable type-strain genomes for metagenomic binning, comparative biology and taxonomic classification.</title>
        <authorList>
            <person name="Goeker M."/>
        </authorList>
    </citation>
    <scope>NUCLEOTIDE SEQUENCE [LARGE SCALE GENOMIC DNA]</scope>
    <source>
        <strain evidence="6 7">DSM 25287</strain>
    </source>
</reference>
<dbReference type="GO" id="GO:0003677">
    <property type="term" value="F:DNA binding"/>
    <property type="evidence" value="ECO:0007669"/>
    <property type="project" value="UniProtKB-KW"/>
</dbReference>
<evidence type="ECO:0000256" key="4">
    <source>
        <dbReference type="ARBA" id="ARBA00023163"/>
    </source>
</evidence>
<dbReference type="Proteomes" id="UP000295765">
    <property type="component" value="Unassembled WGS sequence"/>
</dbReference>
<dbReference type="Gene3D" id="3.40.190.290">
    <property type="match status" value="1"/>
</dbReference>
<keyword evidence="2" id="KW-0805">Transcription regulation</keyword>
<evidence type="ECO:0000259" key="5">
    <source>
        <dbReference type="PROSITE" id="PS50931"/>
    </source>
</evidence>
<dbReference type="OrthoDB" id="5914299at2"/>
<dbReference type="InterPro" id="IPR000847">
    <property type="entry name" value="LysR_HTH_N"/>
</dbReference>
<dbReference type="PROSITE" id="PS50931">
    <property type="entry name" value="HTH_LYSR"/>
    <property type="match status" value="1"/>
</dbReference>
<dbReference type="SUPFAM" id="SSF53850">
    <property type="entry name" value="Periplasmic binding protein-like II"/>
    <property type="match status" value="1"/>
</dbReference>
<evidence type="ECO:0000313" key="6">
    <source>
        <dbReference type="EMBL" id="TCO80606.1"/>
    </source>
</evidence>
<proteinExistence type="inferred from homology"/>